<evidence type="ECO:0000256" key="6">
    <source>
        <dbReference type="HAMAP-Rule" id="MF_01877"/>
    </source>
</evidence>
<dbReference type="PANTHER" id="PTHR46111">
    <property type="entry name" value="RIBOSOMAL RNA SMALL SUBUNIT METHYLTRANSFERASE I"/>
    <property type="match status" value="1"/>
</dbReference>
<dbReference type="Proteomes" id="UP001218071">
    <property type="component" value="Chromosome"/>
</dbReference>
<sequence>MSAPHDSFATEADAAAGTEADVAASLPPTGIVLAATPLGNIADASPRLAHALGSADVVAAEDTRRTRALAAALEVEITGRVVSNFDHNEDARAQDLLDAARTGTVLVVTDAGMPLVSDPGHSIVAAAHDAGVPVTCIPGPSAVTTALALSGLNVGHFIFDGFAPRKPGARRAWLESLAGERRAVCCFESPHRIEQLLIDAASVLGRDRRAAVCRELTKTYEEVKRGTLGELAEWAAGGVRGEITLVIEGGETEQREPEDLVGQVAELVDTGERLKDAVKRVAKEHGVKVGDLYDAALAARG</sequence>
<dbReference type="InterPro" id="IPR035996">
    <property type="entry name" value="4pyrrol_Methylase_sf"/>
</dbReference>
<dbReference type="InterPro" id="IPR014777">
    <property type="entry name" value="4pyrrole_Mease_sub1"/>
</dbReference>
<keyword evidence="1 6" id="KW-0963">Cytoplasm</keyword>
<comment type="function">
    <text evidence="6">Catalyzes the 2'-O-methylation of the ribose of cytidine 1402 (C1402) in 16S rRNA.</text>
</comment>
<dbReference type="EMBL" id="CP063194">
    <property type="protein sequence ID" value="WCZ38363.1"/>
    <property type="molecule type" value="Genomic_DNA"/>
</dbReference>
<dbReference type="NCBIfam" id="TIGR00096">
    <property type="entry name" value="16S rRNA (cytidine(1402)-2'-O)-methyltransferase"/>
    <property type="match status" value="1"/>
</dbReference>
<evidence type="ECO:0000313" key="9">
    <source>
        <dbReference type="Proteomes" id="UP001218071"/>
    </source>
</evidence>
<name>A0ABY7UHX7_9CORY</name>
<gene>
    <name evidence="6 8" type="primary">rsmI</name>
    <name evidence="8" type="ORF">CJEDD_03740</name>
</gene>
<comment type="subcellular location">
    <subcellularLocation>
        <location evidence="6">Cytoplasm</location>
    </subcellularLocation>
</comment>
<evidence type="ECO:0000313" key="8">
    <source>
        <dbReference type="EMBL" id="WCZ38363.1"/>
    </source>
</evidence>
<evidence type="ECO:0000256" key="1">
    <source>
        <dbReference type="ARBA" id="ARBA00022490"/>
    </source>
</evidence>
<dbReference type="SUPFAM" id="SSF53790">
    <property type="entry name" value="Tetrapyrrole methylase"/>
    <property type="match status" value="1"/>
</dbReference>
<keyword evidence="9" id="KW-1185">Reference proteome</keyword>
<feature type="domain" description="Tetrapyrrole methylase" evidence="7">
    <location>
        <begin position="31"/>
        <end position="232"/>
    </location>
</feature>
<dbReference type="PANTHER" id="PTHR46111:SF1">
    <property type="entry name" value="RIBOSOMAL RNA SMALL SUBUNIT METHYLTRANSFERASE I"/>
    <property type="match status" value="1"/>
</dbReference>
<dbReference type="RefSeq" id="WP_081764551.1">
    <property type="nucleotide sequence ID" value="NZ_CBYN010000069.1"/>
</dbReference>
<dbReference type="Gene3D" id="3.30.950.10">
    <property type="entry name" value="Methyltransferase, Cobalt-precorrin-4 Transmethylase, Domain 2"/>
    <property type="match status" value="1"/>
</dbReference>
<evidence type="ECO:0000256" key="5">
    <source>
        <dbReference type="ARBA" id="ARBA00022691"/>
    </source>
</evidence>
<dbReference type="GO" id="GO:0008168">
    <property type="term" value="F:methyltransferase activity"/>
    <property type="evidence" value="ECO:0007669"/>
    <property type="project" value="UniProtKB-KW"/>
</dbReference>
<comment type="catalytic activity">
    <reaction evidence="6">
        <text>cytidine(1402) in 16S rRNA + S-adenosyl-L-methionine = 2'-O-methylcytidine(1402) in 16S rRNA + S-adenosyl-L-homocysteine + H(+)</text>
        <dbReference type="Rhea" id="RHEA:42924"/>
        <dbReference type="Rhea" id="RHEA-COMP:10285"/>
        <dbReference type="Rhea" id="RHEA-COMP:10286"/>
        <dbReference type="ChEBI" id="CHEBI:15378"/>
        <dbReference type="ChEBI" id="CHEBI:57856"/>
        <dbReference type="ChEBI" id="CHEBI:59789"/>
        <dbReference type="ChEBI" id="CHEBI:74495"/>
        <dbReference type="ChEBI" id="CHEBI:82748"/>
        <dbReference type="EC" id="2.1.1.198"/>
    </reaction>
</comment>
<keyword evidence="3 6" id="KW-0489">Methyltransferase</keyword>
<organism evidence="8 9">
    <name type="scientific">Corynebacterium jeddahense</name>
    <dbReference type="NCBI Taxonomy" id="1414719"/>
    <lineage>
        <taxon>Bacteria</taxon>
        <taxon>Bacillati</taxon>
        <taxon>Actinomycetota</taxon>
        <taxon>Actinomycetes</taxon>
        <taxon>Mycobacteriales</taxon>
        <taxon>Corynebacteriaceae</taxon>
        <taxon>Corynebacterium</taxon>
    </lineage>
</organism>
<dbReference type="HAMAP" id="MF_01877">
    <property type="entry name" value="16SrRNA_methyltr_I"/>
    <property type="match status" value="1"/>
</dbReference>
<evidence type="ECO:0000256" key="4">
    <source>
        <dbReference type="ARBA" id="ARBA00022679"/>
    </source>
</evidence>
<comment type="similarity">
    <text evidence="6">Belongs to the methyltransferase superfamily. RsmI family.</text>
</comment>
<accession>A0ABY7UHX7</accession>
<keyword evidence="5 6" id="KW-0949">S-adenosyl-L-methionine</keyword>
<dbReference type="EC" id="2.1.1.198" evidence="6"/>
<dbReference type="InterPro" id="IPR000878">
    <property type="entry name" value="4pyrrol_Mease"/>
</dbReference>
<dbReference type="GO" id="GO:0032259">
    <property type="term" value="P:methylation"/>
    <property type="evidence" value="ECO:0007669"/>
    <property type="project" value="UniProtKB-KW"/>
</dbReference>
<evidence type="ECO:0000256" key="2">
    <source>
        <dbReference type="ARBA" id="ARBA00022552"/>
    </source>
</evidence>
<dbReference type="InterPro" id="IPR008189">
    <property type="entry name" value="rRNA_ssu_MeTfrase_I"/>
</dbReference>
<dbReference type="InterPro" id="IPR014776">
    <property type="entry name" value="4pyrrole_Mease_sub2"/>
</dbReference>
<keyword evidence="4 6" id="KW-0808">Transferase</keyword>
<dbReference type="PIRSF" id="PIRSF005917">
    <property type="entry name" value="MTase_YraL"/>
    <property type="match status" value="1"/>
</dbReference>
<evidence type="ECO:0000256" key="3">
    <source>
        <dbReference type="ARBA" id="ARBA00022603"/>
    </source>
</evidence>
<dbReference type="CDD" id="cd11648">
    <property type="entry name" value="RsmI"/>
    <property type="match status" value="1"/>
</dbReference>
<dbReference type="Pfam" id="PF00590">
    <property type="entry name" value="TP_methylase"/>
    <property type="match status" value="1"/>
</dbReference>
<keyword evidence="2 6" id="KW-0698">rRNA processing</keyword>
<reference evidence="8 9" key="1">
    <citation type="submission" date="2020-10" db="EMBL/GenBank/DDBJ databases">
        <title>Complete genome sequence of Corynebacterium jeddahense DSM 45997, type strain of Corynebacterium jeddahense.</title>
        <authorList>
            <person name="Busche T."/>
            <person name="Kalinowski J."/>
            <person name="Ruckert C."/>
        </authorList>
    </citation>
    <scope>NUCLEOTIDE SEQUENCE [LARGE SCALE GENOMIC DNA]</scope>
    <source>
        <strain evidence="8 9">DSM 45997</strain>
    </source>
</reference>
<dbReference type="Gene3D" id="3.40.1010.10">
    <property type="entry name" value="Cobalt-precorrin-4 Transmethylase, Domain 1"/>
    <property type="match status" value="1"/>
</dbReference>
<protein>
    <recommendedName>
        <fullName evidence="6">Ribosomal RNA small subunit methyltransferase I</fullName>
        <ecNumber evidence="6">2.1.1.198</ecNumber>
    </recommendedName>
    <alternativeName>
        <fullName evidence="6">16S rRNA 2'-O-ribose C1402 methyltransferase</fullName>
    </alternativeName>
    <alternativeName>
        <fullName evidence="6">rRNA (cytidine-2'-O-)-methyltransferase RsmI</fullName>
    </alternativeName>
</protein>
<proteinExistence type="inferred from homology"/>
<evidence type="ECO:0000259" key="7">
    <source>
        <dbReference type="Pfam" id="PF00590"/>
    </source>
</evidence>